<evidence type="ECO:0000313" key="2">
    <source>
        <dbReference type="EMBL" id="CCA21922.1"/>
    </source>
</evidence>
<gene>
    <name evidence="2" type="primary">AlNc14C138G7153</name>
    <name evidence="2" type="ORF">ALNC14_080650</name>
</gene>
<feature type="compositionally biased region" description="Acidic residues" evidence="1">
    <location>
        <begin position="153"/>
        <end position="166"/>
    </location>
</feature>
<feature type="region of interest" description="Disordered" evidence="1">
    <location>
        <begin position="150"/>
        <end position="175"/>
    </location>
</feature>
<feature type="compositionally biased region" description="Low complexity" evidence="1">
    <location>
        <begin position="59"/>
        <end position="74"/>
    </location>
</feature>
<evidence type="ECO:0000256" key="1">
    <source>
        <dbReference type="SAM" id="MobiDB-lite"/>
    </source>
</evidence>
<reference evidence="2" key="1">
    <citation type="journal article" date="2011" name="PLoS Biol.">
        <title>Gene gain and loss during evolution of obligate parasitism in the white rust pathogen of Arabidopsis thaliana.</title>
        <authorList>
            <person name="Kemen E."/>
            <person name="Gardiner A."/>
            <person name="Schultz-Larsen T."/>
            <person name="Kemen A.C."/>
            <person name="Balmuth A.L."/>
            <person name="Robert-Seilaniantz A."/>
            <person name="Bailey K."/>
            <person name="Holub E."/>
            <person name="Studholme D.J."/>
            <person name="Maclean D."/>
            <person name="Jones J.D."/>
        </authorList>
    </citation>
    <scope>NUCLEOTIDE SEQUENCE</scope>
</reference>
<accession>F0WKW3</accession>
<dbReference type="HOGENOM" id="CLU_067450_1_0_1"/>
<feature type="region of interest" description="Disordered" evidence="1">
    <location>
        <begin position="38"/>
        <end position="76"/>
    </location>
</feature>
<organism evidence="2">
    <name type="scientific">Albugo laibachii Nc14</name>
    <dbReference type="NCBI Taxonomy" id="890382"/>
    <lineage>
        <taxon>Eukaryota</taxon>
        <taxon>Sar</taxon>
        <taxon>Stramenopiles</taxon>
        <taxon>Oomycota</taxon>
        <taxon>Peronosporomycetes</taxon>
        <taxon>Albuginales</taxon>
        <taxon>Albuginaceae</taxon>
        <taxon>Albugo</taxon>
    </lineage>
</organism>
<proteinExistence type="predicted"/>
<reference evidence="2" key="2">
    <citation type="submission" date="2011-02" db="EMBL/GenBank/DDBJ databases">
        <authorList>
            <person name="MacLean D."/>
        </authorList>
    </citation>
    <scope>NUCLEOTIDE SEQUENCE</scope>
</reference>
<feature type="compositionally biased region" description="Polar residues" evidence="1">
    <location>
        <begin position="46"/>
        <end position="55"/>
    </location>
</feature>
<protein>
    <submittedName>
        <fullName evidence="2">AlNc14C138G7153 protein</fullName>
    </submittedName>
</protein>
<dbReference type="AlphaFoldDB" id="F0WKW3"/>
<sequence>MTRPSKRMKRMQHLTVLSAQKKMLIEHDCIVKCTDVNNHREEDSGNNDNRGTTNEDNNDSWNINNSDSSDIGSGCKTNGVEEEVTYGVAENIERVFNAALSTRSNLENPTRPARYIVQSKCTQRRKNAAFKRAAVGTKPLTAYFIKQMAEHEQEGEEDSQQDDFAESSDSNNKTSNWTVAKFSASIETLKAMKERGKASQAAQNRNDTVKSYLCLVKAGFKREEASEIIAEGAGRGIYFARTICA</sequence>
<name>F0WKW3_9STRA</name>
<dbReference type="EMBL" id="FR824183">
    <property type="protein sequence ID" value="CCA21922.1"/>
    <property type="molecule type" value="Genomic_DNA"/>
</dbReference>